<dbReference type="Proteomes" id="UP000014139">
    <property type="component" value="Unassembled WGS sequence"/>
</dbReference>
<keyword evidence="1" id="KW-0472">Membrane</keyword>
<accession>R1FF84</accession>
<proteinExistence type="predicted"/>
<dbReference type="AlphaFoldDB" id="R1FF84"/>
<evidence type="ECO:0000313" key="3">
    <source>
        <dbReference type="Proteomes" id="UP000014139"/>
    </source>
</evidence>
<organism evidence="2 3">
    <name type="scientific">Amycolatopsis vancoresmycina DSM 44592</name>
    <dbReference type="NCBI Taxonomy" id="1292037"/>
    <lineage>
        <taxon>Bacteria</taxon>
        <taxon>Bacillati</taxon>
        <taxon>Actinomycetota</taxon>
        <taxon>Actinomycetes</taxon>
        <taxon>Pseudonocardiales</taxon>
        <taxon>Pseudonocardiaceae</taxon>
        <taxon>Amycolatopsis</taxon>
    </lineage>
</organism>
<comment type="caution">
    <text evidence="2">The sequence shown here is derived from an EMBL/GenBank/DDBJ whole genome shotgun (WGS) entry which is preliminary data.</text>
</comment>
<evidence type="ECO:0000256" key="1">
    <source>
        <dbReference type="SAM" id="Phobius"/>
    </source>
</evidence>
<keyword evidence="3" id="KW-1185">Reference proteome</keyword>
<keyword evidence="1" id="KW-0812">Transmembrane</keyword>
<feature type="transmembrane region" description="Helical" evidence="1">
    <location>
        <begin position="40"/>
        <end position="66"/>
    </location>
</feature>
<protein>
    <submittedName>
        <fullName evidence="2">Uncharacterized protein</fullName>
    </submittedName>
</protein>
<keyword evidence="1" id="KW-1133">Transmembrane helix</keyword>
<dbReference type="EMBL" id="AOUO01000766">
    <property type="protein sequence ID" value="EOD58257.1"/>
    <property type="molecule type" value="Genomic_DNA"/>
</dbReference>
<evidence type="ECO:0000313" key="2">
    <source>
        <dbReference type="EMBL" id="EOD58257.1"/>
    </source>
</evidence>
<reference evidence="2 3" key="1">
    <citation type="submission" date="2013-02" db="EMBL/GenBank/DDBJ databases">
        <title>Draft genome sequence of Amycolatopsis vancoresmycina strain DSM 44592T.</title>
        <authorList>
            <person name="Kumar S."/>
            <person name="Kaur N."/>
            <person name="Kaur C."/>
            <person name="Raghava G.P.S."/>
            <person name="Mayilraj S."/>
        </authorList>
    </citation>
    <scope>NUCLEOTIDE SEQUENCE [LARGE SCALE GENOMIC DNA]</scope>
    <source>
        <strain evidence="2 3">DSM 44592</strain>
    </source>
</reference>
<name>R1FF84_9PSEU</name>
<sequence>MNRPLPRLLLLLLGAGAVLSFAASLYLEAHYLGFLQNHPIMVNLISGVVGFCTASLVVAVGFNWFVRRSNRRSAIRRGVLEDWFSVTSSLSGLSRSLATFGSAKPRDLRHMSALKQDIFRQADAMISTCRRLATALNLEEDATFRGMLADATAGYDQINARRTRDLEPGLEPLLRAYFRRVGDLAYFIQRSVAGRDLNLEVRDPD</sequence>
<dbReference type="PATRIC" id="fig|1292037.4.peg.8192"/>
<gene>
    <name evidence="2" type="ORF">H480_43710</name>
</gene>